<protein>
    <submittedName>
        <fullName evidence="1">Uncharacterized protein</fullName>
    </submittedName>
</protein>
<accession>A0A834IE91</accession>
<feature type="non-terminal residue" evidence="1">
    <location>
        <position position="1"/>
    </location>
</feature>
<name>A0A834IE91_RHYFE</name>
<dbReference type="EMBL" id="JAACXV010001611">
    <property type="protein sequence ID" value="KAF7277492.1"/>
    <property type="molecule type" value="Genomic_DNA"/>
</dbReference>
<evidence type="ECO:0000313" key="2">
    <source>
        <dbReference type="Proteomes" id="UP000625711"/>
    </source>
</evidence>
<keyword evidence="2" id="KW-1185">Reference proteome</keyword>
<reference evidence="1" key="1">
    <citation type="submission" date="2020-08" db="EMBL/GenBank/DDBJ databases">
        <title>Genome sequencing and assembly of the red palm weevil Rhynchophorus ferrugineus.</title>
        <authorList>
            <person name="Dias G.B."/>
            <person name="Bergman C.M."/>
            <person name="Manee M."/>
        </authorList>
    </citation>
    <scope>NUCLEOTIDE SEQUENCE</scope>
    <source>
        <strain evidence="1">AA-2017</strain>
        <tissue evidence="1">Whole larva</tissue>
    </source>
</reference>
<gene>
    <name evidence="1" type="ORF">GWI33_007083</name>
</gene>
<evidence type="ECO:0000313" key="1">
    <source>
        <dbReference type="EMBL" id="KAF7277492.1"/>
    </source>
</evidence>
<dbReference type="Proteomes" id="UP000625711">
    <property type="component" value="Unassembled WGS sequence"/>
</dbReference>
<proteinExistence type="predicted"/>
<comment type="caution">
    <text evidence="1">The sequence shown here is derived from an EMBL/GenBank/DDBJ whole genome shotgun (WGS) entry which is preliminary data.</text>
</comment>
<organism evidence="1 2">
    <name type="scientific">Rhynchophorus ferrugineus</name>
    <name type="common">Red palm weevil</name>
    <name type="synonym">Curculio ferrugineus</name>
    <dbReference type="NCBI Taxonomy" id="354439"/>
    <lineage>
        <taxon>Eukaryota</taxon>
        <taxon>Metazoa</taxon>
        <taxon>Ecdysozoa</taxon>
        <taxon>Arthropoda</taxon>
        <taxon>Hexapoda</taxon>
        <taxon>Insecta</taxon>
        <taxon>Pterygota</taxon>
        <taxon>Neoptera</taxon>
        <taxon>Endopterygota</taxon>
        <taxon>Coleoptera</taxon>
        <taxon>Polyphaga</taxon>
        <taxon>Cucujiformia</taxon>
        <taxon>Curculionidae</taxon>
        <taxon>Dryophthorinae</taxon>
        <taxon>Rhynchophorus</taxon>
    </lineage>
</organism>
<sequence>EVGGVIGRCELECGPRRGRGGERRLGHRCDAVNKRSGTRLRAAGGSVGTNSEKC</sequence>
<dbReference type="AlphaFoldDB" id="A0A834IE91"/>